<dbReference type="OrthoDB" id="7252896at2"/>
<proteinExistence type="predicted"/>
<keyword evidence="1" id="KW-0805">Transcription regulation</keyword>
<dbReference type="Proteomes" id="UP000242637">
    <property type="component" value="Chromosome 1"/>
</dbReference>
<evidence type="ECO:0000256" key="1">
    <source>
        <dbReference type="ARBA" id="ARBA00023015"/>
    </source>
</evidence>
<feature type="domain" description="HTH tetR-type" evidence="5">
    <location>
        <begin position="14"/>
        <end position="74"/>
    </location>
</feature>
<keyword evidence="2 4" id="KW-0238">DNA-binding</keyword>
<dbReference type="Gene3D" id="1.10.357.10">
    <property type="entry name" value="Tetracycline Repressor, domain 2"/>
    <property type="match status" value="1"/>
</dbReference>
<evidence type="ECO:0000313" key="7">
    <source>
        <dbReference type="Proteomes" id="UP000242637"/>
    </source>
</evidence>
<dbReference type="GeneID" id="63459778"/>
<dbReference type="PANTHER" id="PTHR30055:SF234">
    <property type="entry name" value="HTH-TYPE TRANSCRIPTIONAL REGULATOR BETI"/>
    <property type="match status" value="1"/>
</dbReference>
<gene>
    <name evidence="6" type="primary">ttgW</name>
    <name evidence="6" type="ORF">SAMEA4475696_01569</name>
</gene>
<evidence type="ECO:0000256" key="2">
    <source>
        <dbReference type="ARBA" id="ARBA00023125"/>
    </source>
</evidence>
<evidence type="ECO:0000259" key="5">
    <source>
        <dbReference type="PROSITE" id="PS50977"/>
    </source>
</evidence>
<keyword evidence="3" id="KW-0804">Transcription</keyword>
<evidence type="ECO:0000256" key="3">
    <source>
        <dbReference type="ARBA" id="ARBA00023163"/>
    </source>
</evidence>
<dbReference type="Pfam" id="PF00440">
    <property type="entry name" value="TetR_N"/>
    <property type="match status" value="1"/>
</dbReference>
<dbReference type="InterPro" id="IPR001647">
    <property type="entry name" value="HTH_TetR"/>
</dbReference>
<dbReference type="GO" id="GO:0000976">
    <property type="term" value="F:transcription cis-regulatory region binding"/>
    <property type="evidence" value="ECO:0007669"/>
    <property type="project" value="TreeGrafter"/>
</dbReference>
<keyword evidence="7" id="KW-1185">Reference proteome</keyword>
<name>A0A239VLK3_9MICO</name>
<reference evidence="6 7" key="1">
    <citation type="submission" date="2017-06" db="EMBL/GenBank/DDBJ databases">
        <authorList>
            <consortium name="Pathogen Informatics"/>
        </authorList>
    </citation>
    <scope>NUCLEOTIDE SEQUENCE [LARGE SCALE GENOMIC DNA]</scope>
    <source>
        <strain evidence="6 7">NCTC13039</strain>
    </source>
</reference>
<evidence type="ECO:0000313" key="6">
    <source>
        <dbReference type="EMBL" id="SNV22554.1"/>
    </source>
</evidence>
<evidence type="ECO:0000256" key="4">
    <source>
        <dbReference type="PROSITE-ProRule" id="PRU00335"/>
    </source>
</evidence>
<dbReference type="GO" id="GO:0003700">
    <property type="term" value="F:DNA-binding transcription factor activity"/>
    <property type="evidence" value="ECO:0007669"/>
    <property type="project" value="TreeGrafter"/>
</dbReference>
<dbReference type="InterPro" id="IPR050109">
    <property type="entry name" value="HTH-type_TetR-like_transc_reg"/>
</dbReference>
<dbReference type="PROSITE" id="PS50977">
    <property type="entry name" value="HTH_TETR_2"/>
    <property type="match status" value="1"/>
</dbReference>
<dbReference type="RefSeq" id="WP_028327759.1">
    <property type="nucleotide sequence ID" value="NZ_JAAFNI010000001.1"/>
</dbReference>
<dbReference type="SUPFAM" id="SSF46689">
    <property type="entry name" value="Homeodomain-like"/>
    <property type="match status" value="1"/>
</dbReference>
<dbReference type="AlphaFoldDB" id="A0A239VLK3"/>
<accession>A0A239VLK3</accession>
<protein>
    <submittedName>
        <fullName evidence="6">Uncharacterized HTH-type transcriptional regulator TtgW</fullName>
    </submittedName>
</protein>
<dbReference type="PRINTS" id="PR00455">
    <property type="entry name" value="HTHTETR"/>
</dbReference>
<dbReference type="EMBL" id="LT906453">
    <property type="protein sequence ID" value="SNV22554.1"/>
    <property type="molecule type" value="Genomic_DNA"/>
</dbReference>
<dbReference type="KEGG" id="dco:SAMEA4475696_1569"/>
<dbReference type="PANTHER" id="PTHR30055">
    <property type="entry name" value="HTH-TYPE TRANSCRIPTIONAL REGULATOR RUTR"/>
    <property type="match status" value="1"/>
</dbReference>
<feature type="DNA-binding region" description="H-T-H motif" evidence="4">
    <location>
        <begin position="37"/>
        <end position="56"/>
    </location>
</feature>
<sequence length="216" mass="23472">MNNSHGTTISPRRARTRARLVEAATTLFVRNGVIATTVEQIAEEAGFTRGAFYSNFSDKDELIVEVLIARSESIAQAIENATVSPTANFSGVVDAFLASHPMGPEYFTMMNELALLAIRRGDPGGTFGRWSTEFNERTARLVSQGLASLGREPLVDPGDLTEVLSGVFERAIRASLLRGAPPNMLRRLLVTTLTHMTRPIEALPSTAQTPECTHAE</sequence>
<dbReference type="STRING" id="1121387.GCA_000429885_02235"/>
<organism evidence="6 7">
    <name type="scientific">Dermatophilus congolensis</name>
    <dbReference type="NCBI Taxonomy" id="1863"/>
    <lineage>
        <taxon>Bacteria</taxon>
        <taxon>Bacillati</taxon>
        <taxon>Actinomycetota</taxon>
        <taxon>Actinomycetes</taxon>
        <taxon>Micrococcales</taxon>
        <taxon>Dermatophilaceae</taxon>
        <taxon>Dermatophilus</taxon>
    </lineage>
</organism>
<dbReference type="InterPro" id="IPR009057">
    <property type="entry name" value="Homeodomain-like_sf"/>
</dbReference>